<evidence type="ECO:0000256" key="7">
    <source>
        <dbReference type="ARBA" id="ARBA00022777"/>
    </source>
</evidence>
<evidence type="ECO:0000313" key="12">
    <source>
        <dbReference type="Proteomes" id="UP000272703"/>
    </source>
</evidence>
<dbReference type="Pfam" id="PF00512">
    <property type="entry name" value="HisKA"/>
    <property type="match status" value="1"/>
</dbReference>
<dbReference type="PANTHER" id="PTHR45436">
    <property type="entry name" value="SENSOR HISTIDINE KINASE YKOH"/>
    <property type="match status" value="1"/>
</dbReference>
<evidence type="ECO:0000256" key="1">
    <source>
        <dbReference type="ARBA" id="ARBA00000085"/>
    </source>
</evidence>
<organism evidence="11 12">
    <name type="scientific">Pseudomonas savastanoi</name>
    <name type="common">Pseudomonas syringae pv. savastanoi</name>
    <dbReference type="NCBI Taxonomy" id="29438"/>
    <lineage>
        <taxon>Bacteria</taxon>
        <taxon>Pseudomonadati</taxon>
        <taxon>Pseudomonadota</taxon>
        <taxon>Gammaproteobacteria</taxon>
        <taxon>Pseudomonadales</taxon>
        <taxon>Pseudomonadaceae</taxon>
        <taxon>Pseudomonas</taxon>
    </lineage>
</organism>
<dbReference type="CDD" id="cd00082">
    <property type="entry name" value="HisKA"/>
    <property type="match status" value="1"/>
</dbReference>
<dbReference type="SUPFAM" id="SSF47384">
    <property type="entry name" value="Homodimeric domain of signal transducing histidine kinase"/>
    <property type="match status" value="1"/>
</dbReference>
<keyword evidence="9" id="KW-0902">Two-component regulatory system</keyword>
<dbReference type="GO" id="GO:0005886">
    <property type="term" value="C:plasma membrane"/>
    <property type="evidence" value="ECO:0007669"/>
    <property type="project" value="TreeGrafter"/>
</dbReference>
<evidence type="ECO:0000256" key="4">
    <source>
        <dbReference type="ARBA" id="ARBA00022553"/>
    </source>
</evidence>
<proteinExistence type="predicted"/>
<keyword evidence="8" id="KW-0067">ATP-binding</keyword>
<dbReference type="PANTHER" id="PTHR45436:SF14">
    <property type="entry name" value="SENSOR PROTEIN QSEC"/>
    <property type="match status" value="1"/>
</dbReference>
<evidence type="ECO:0000256" key="5">
    <source>
        <dbReference type="ARBA" id="ARBA00022679"/>
    </source>
</evidence>
<dbReference type="GO" id="GO:0000155">
    <property type="term" value="F:phosphorelay sensor kinase activity"/>
    <property type="evidence" value="ECO:0007669"/>
    <property type="project" value="InterPro"/>
</dbReference>
<evidence type="ECO:0000256" key="3">
    <source>
        <dbReference type="ARBA" id="ARBA00012438"/>
    </source>
</evidence>
<evidence type="ECO:0000256" key="9">
    <source>
        <dbReference type="ARBA" id="ARBA00023012"/>
    </source>
</evidence>
<keyword evidence="4" id="KW-0597">Phosphoprotein</keyword>
<keyword evidence="6" id="KW-0547">Nucleotide-binding</keyword>
<dbReference type="InterPro" id="IPR050428">
    <property type="entry name" value="TCS_sensor_his_kinase"/>
</dbReference>
<name>A0A3M6AA43_PSESS</name>
<evidence type="ECO:0000259" key="10">
    <source>
        <dbReference type="Pfam" id="PF00512"/>
    </source>
</evidence>
<dbReference type="Gene3D" id="1.10.287.130">
    <property type="match status" value="1"/>
</dbReference>
<evidence type="ECO:0000256" key="2">
    <source>
        <dbReference type="ARBA" id="ARBA00004141"/>
    </source>
</evidence>
<dbReference type="EMBL" id="RBUN01000318">
    <property type="protein sequence ID" value="RMV16179.1"/>
    <property type="molecule type" value="Genomic_DNA"/>
</dbReference>
<feature type="domain" description="Signal transduction histidine kinase dimerisation/phosphoacceptor" evidence="10">
    <location>
        <begin position="46"/>
        <end position="70"/>
    </location>
</feature>
<dbReference type="InterPro" id="IPR036097">
    <property type="entry name" value="HisK_dim/P_sf"/>
</dbReference>
<comment type="catalytic activity">
    <reaction evidence="1">
        <text>ATP + protein L-histidine = ADP + protein N-phospho-L-histidine.</text>
        <dbReference type="EC" id="2.7.13.3"/>
    </reaction>
</comment>
<comment type="subcellular location">
    <subcellularLocation>
        <location evidence="2">Membrane</location>
        <topology evidence="2">Multi-pass membrane protein</topology>
    </subcellularLocation>
</comment>
<gene>
    <name evidence="11" type="ORF">ALP16_02564</name>
</gene>
<sequence length="72" mass="8389">MARVIRQRDAESLEPLDVTPLPKELEPMQHALNRLLTQIESVLERERRFIADAAHELRTPLTILRIHAQNAR</sequence>
<evidence type="ECO:0000256" key="6">
    <source>
        <dbReference type="ARBA" id="ARBA00022741"/>
    </source>
</evidence>
<evidence type="ECO:0000313" key="11">
    <source>
        <dbReference type="EMBL" id="RMV16179.1"/>
    </source>
</evidence>
<reference evidence="11 12" key="1">
    <citation type="submission" date="2018-08" db="EMBL/GenBank/DDBJ databases">
        <title>Recombination of ecologically and evolutionarily significant loci maintains genetic cohesion in the Pseudomonas syringae species complex.</title>
        <authorList>
            <person name="Dillon M."/>
            <person name="Thakur S."/>
            <person name="Almeida R.N.D."/>
            <person name="Weir B.S."/>
            <person name="Guttman D.S."/>
        </authorList>
    </citation>
    <scope>NUCLEOTIDE SEQUENCE [LARGE SCALE GENOMIC DNA]</scope>
    <source>
        <strain evidence="11 12">ICMP 11897</strain>
    </source>
</reference>
<keyword evidence="7 11" id="KW-0418">Kinase</keyword>
<dbReference type="GO" id="GO:0005524">
    <property type="term" value="F:ATP binding"/>
    <property type="evidence" value="ECO:0007669"/>
    <property type="project" value="UniProtKB-KW"/>
</dbReference>
<evidence type="ECO:0000256" key="8">
    <source>
        <dbReference type="ARBA" id="ARBA00022840"/>
    </source>
</evidence>
<dbReference type="AlphaFoldDB" id="A0A3M6AA43"/>
<dbReference type="Proteomes" id="UP000272703">
    <property type="component" value="Unassembled WGS sequence"/>
</dbReference>
<dbReference type="EC" id="2.7.13.3" evidence="3"/>
<dbReference type="InterPro" id="IPR003661">
    <property type="entry name" value="HisK_dim/P_dom"/>
</dbReference>
<comment type="caution">
    <text evidence="11">The sequence shown here is derived from an EMBL/GenBank/DDBJ whole genome shotgun (WGS) entry which is preliminary data.</text>
</comment>
<accession>A0A3M6AA43</accession>
<protein>
    <recommendedName>
        <fullName evidence="3">histidine kinase</fullName>
        <ecNumber evidence="3">2.7.13.3</ecNumber>
    </recommendedName>
</protein>
<keyword evidence="5" id="KW-0808">Transferase</keyword>